<feature type="binding site" evidence="5">
    <location>
        <position position="156"/>
    </location>
    <ligand>
        <name>ATP</name>
        <dbReference type="ChEBI" id="CHEBI:30616"/>
    </ligand>
</feature>
<dbReference type="RefSeq" id="WP_160801543.1">
    <property type="nucleotide sequence ID" value="NZ_WUUL01000006.1"/>
</dbReference>
<sequence length="588" mass="67755">MDQFHFKVNLKGMIDLLSNHLYSTPQVFIRELIQNGVDAITARQKIEPDHKGEIGLELFAPNNAYPTLYIEDNGIGLTEEEVHHFLAQIGQTSKNKLDNEDYIGRFGVGLLSCFIVSDEIVLLTCSVKEDKTIEWRGKPDGSYTIKVLEQKMEPGTRIYLQSKQGFDSYFKVDQIQQMVRHYGEFLPYPIHFYGNESIRLNAEKTPWEMNSQEALQYGKQKMDIEYLDAIPLFSATGEAQGVAYVLPFSIRVNAKQRHRVYVKQMLLSEKIEGILPEWAFFVTSILNVNQLKPTASREEFSNDARLELVQKELGECIKRYLVQLTKTNPDLFEKIIQVHYESLKFLAKEDDELYALFIDWLPFTTSLGRLTVKEIRKHTNNILYTPNMDEFRQISQVAKSQSVCVINGAYVHDTELIGKLGSVFPELTVEQTNPSTFMYQFTDLSLEDRRKAFDFVELANLVLQPYHCTAEMRNYQPSDLPALYTTNEDALFMRTTEQTKEETNDLFSSIIGQLTSNKVKPNDAQLCFNFQNPTIQKVIQSNNRERNQLVIEILYVQALLLGNYPLKKQEFQLLNKGLISFIEQGIGE</sequence>
<feature type="binding site" evidence="5">
    <location>
        <position position="31"/>
    </location>
    <ligand>
        <name>ATP</name>
        <dbReference type="ChEBI" id="CHEBI:30616"/>
    </ligand>
</feature>
<dbReference type="PANTHER" id="PTHR11528">
    <property type="entry name" value="HEAT SHOCK PROTEIN 90 FAMILY MEMBER"/>
    <property type="match status" value="1"/>
</dbReference>
<dbReference type="Proteomes" id="UP000430692">
    <property type="component" value="Unassembled WGS sequence"/>
</dbReference>
<dbReference type="GO" id="GO:0051082">
    <property type="term" value="F:unfolded protein binding"/>
    <property type="evidence" value="ECO:0007669"/>
    <property type="project" value="InterPro"/>
</dbReference>
<dbReference type="PRINTS" id="PR00775">
    <property type="entry name" value="HEATSHOCK90"/>
</dbReference>
<dbReference type="Pfam" id="PF00183">
    <property type="entry name" value="HSP90"/>
    <property type="match status" value="1"/>
</dbReference>
<dbReference type="GO" id="GO:0140662">
    <property type="term" value="F:ATP-dependent protein folding chaperone"/>
    <property type="evidence" value="ECO:0007669"/>
    <property type="project" value="InterPro"/>
</dbReference>
<dbReference type="Gene3D" id="3.30.230.80">
    <property type="match status" value="1"/>
</dbReference>
<dbReference type="EMBL" id="WUUL01000006">
    <property type="protein sequence ID" value="MXQ54187.1"/>
    <property type="molecule type" value="Genomic_DNA"/>
</dbReference>
<comment type="caution">
    <text evidence="6">The sequence shown here is derived from an EMBL/GenBank/DDBJ whole genome shotgun (WGS) entry which is preliminary data.</text>
</comment>
<dbReference type="GO" id="GO:0016887">
    <property type="term" value="F:ATP hydrolysis activity"/>
    <property type="evidence" value="ECO:0007669"/>
    <property type="project" value="InterPro"/>
</dbReference>
<keyword evidence="4" id="KW-0143">Chaperone</keyword>
<dbReference type="PIRSF" id="PIRSF002583">
    <property type="entry name" value="Hsp90"/>
    <property type="match status" value="1"/>
</dbReference>
<keyword evidence="7" id="KW-1185">Reference proteome</keyword>
<evidence type="ECO:0000256" key="4">
    <source>
        <dbReference type="ARBA" id="ARBA00023186"/>
    </source>
</evidence>
<dbReference type="SUPFAM" id="SSF55874">
    <property type="entry name" value="ATPase domain of HSP90 chaperone/DNA topoisomerase II/histidine kinase"/>
    <property type="match status" value="1"/>
</dbReference>
<keyword evidence="2 5" id="KW-0547">Nucleotide-binding</keyword>
<accession>A0A6I4VRA2</accession>
<dbReference type="AlphaFoldDB" id="A0A6I4VRA2"/>
<comment type="similarity">
    <text evidence="1">Belongs to the heat shock protein 90 family.</text>
</comment>
<protein>
    <submittedName>
        <fullName evidence="6">HSP90 family protein</fullName>
    </submittedName>
</protein>
<feature type="binding site" evidence="5">
    <location>
        <position position="35"/>
    </location>
    <ligand>
        <name>ATP</name>
        <dbReference type="ChEBI" id="CHEBI:30616"/>
    </ligand>
</feature>
<dbReference type="InterPro" id="IPR001404">
    <property type="entry name" value="Hsp90_fam"/>
</dbReference>
<reference evidence="6 7" key="1">
    <citation type="submission" date="2019-12" db="EMBL/GenBank/DDBJ databases">
        <title>Whole-genome analyses of novel actinobacteria.</title>
        <authorList>
            <person name="Sahin N."/>
            <person name="Saygin H."/>
        </authorList>
    </citation>
    <scope>NUCLEOTIDE SEQUENCE [LARGE SCALE GENOMIC DNA]</scope>
    <source>
        <strain evidence="6 7">KC615</strain>
    </source>
</reference>
<evidence type="ECO:0000313" key="6">
    <source>
        <dbReference type="EMBL" id="MXQ54187.1"/>
    </source>
</evidence>
<evidence type="ECO:0000313" key="7">
    <source>
        <dbReference type="Proteomes" id="UP000430692"/>
    </source>
</evidence>
<dbReference type="Gene3D" id="3.30.565.10">
    <property type="entry name" value="Histidine kinase-like ATPase, C-terminal domain"/>
    <property type="match status" value="1"/>
</dbReference>
<dbReference type="InterPro" id="IPR036890">
    <property type="entry name" value="HATPase_C_sf"/>
</dbReference>
<dbReference type="GO" id="GO:0005524">
    <property type="term" value="F:ATP binding"/>
    <property type="evidence" value="ECO:0007669"/>
    <property type="project" value="UniProtKB-KW"/>
</dbReference>
<keyword evidence="3 5" id="KW-0067">ATP-binding</keyword>
<gene>
    <name evidence="6" type="ORF">GSM42_10760</name>
</gene>
<dbReference type="InterPro" id="IPR020568">
    <property type="entry name" value="Ribosomal_Su5_D2-typ_SF"/>
</dbReference>
<dbReference type="Pfam" id="PF13589">
    <property type="entry name" value="HATPase_c_3"/>
    <property type="match status" value="1"/>
</dbReference>
<proteinExistence type="inferred from homology"/>
<feature type="binding site" evidence="5">
    <location>
        <position position="72"/>
    </location>
    <ligand>
        <name>ATP</name>
        <dbReference type="ChEBI" id="CHEBI:30616"/>
    </ligand>
</feature>
<organism evidence="6 7">
    <name type="scientific">Shimazuella alba</name>
    <dbReference type="NCBI Taxonomy" id="2690964"/>
    <lineage>
        <taxon>Bacteria</taxon>
        <taxon>Bacillati</taxon>
        <taxon>Bacillota</taxon>
        <taxon>Bacilli</taxon>
        <taxon>Bacillales</taxon>
        <taxon>Thermoactinomycetaceae</taxon>
        <taxon>Shimazuella</taxon>
    </lineage>
</organism>
<evidence type="ECO:0000256" key="5">
    <source>
        <dbReference type="PIRSR" id="PIRSR002583-1"/>
    </source>
</evidence>
<dbReference type="NCBIfam" id="NF010683">
    <property type="entry name" value="PRK14083.1"/>
    <property type="match status" value="1"/>
</dbReference>
<evidence type="ECO:0000256" key="3">
    <source>
        <dbReference type="ARBA" id="ARBA00022840"/>
    </source>
</evidence>
<evidence type="ECO:0000256" key="1">
    <source>
        <dbReference type="ARBA" id="ARBA00008239"/>
    </source>
</evidence>
<name>A0A6I4VRA2_9BACL</name>
<dbReference type="SUPFAM" id="SSF54211">
    <property type="entry name" value="Ribosomal protein S5 domain 2-like"/>
    <property type="match status" value="1"/>
</dbReference>
<evidence type="ECO:0000256" key="2">
    <source>
        <dbReference type="ARBA" id="ARBA00022741"/>
    </source>
</evidence>
<dbReference type="InterPro" id="IPR020575">
    <property type="entry name" value="Hsp90_N"/>
</dbReference>